<feature type="region of interest" description="Disordered" evidence="1">
    <location>
        <begin position="1"/>
        <end position="24"/>
    </location>
</feature>
<dbReference type="AlphaFoldDB" id="A0A1H5N612"/>
<dbReference type="PANTHER" id="PTHR38695">
    <property type="entry name" value="AMINO ACID PERMEASE_ SLC12A DOMAIN-CONTAINING PROTEIN"/>
    <property type="match status" value="1"/>
</dbReference>
<name>A0A1H5N612_9MICO</name>
<accession>A0A1H5N612</accession>
<dbReference type="Proteomes" id="UP000199220">
    <property type="component" value="Unassembled WGS sequence"/>
</dbReference>
<protein>
    <recommendedName>
        <fullName evidence="2">Luciferase domain-containing protein</fullName>
    </recommendedName>
</protein>
<evidence type="ECO:0000259" key="2">
    <source>
        <dbReference type="Pfam" id="PF17648"/>
    </source>
</evidence>
<dbReference type="STRING" id="648782.SAMN04488554_3901"/>
<gene>
    <name evidence="3" type="ORF">SAMN04488554_3901</name>
</gene>
<feature type="compositionally biased region" description="Gly residues" evidence="1">
    <location>
        <begin position="1"/>
        <end position="10"/>
    </location>
</feature>
<dbReference type="InterPro" id="IPR048273">
    <property type="entry name" value="Luciferase"/>
</dbReference>
<dbReference type="PANTHER" id="PTHR38695:SF1">
    <property type="entry name" value="AMINO ACID PERMEASE_ SLC12A DOMAIN-CONTAINING PROTEIN"/>
    <property type="match status" value="1"/>
</dbReference>
<dbReference type="Pfam" id="PF17648">
    <property type="entry name" value="Luciferase"/>
    <property type="match status" value="1"/>
</dbReference>
<organism evidence="3 4">
    <name type="scientific">Ruania alba</name>
    <dbReference type="NCBI Taxonomy" id="648782"/>
    <lineage>
        <taxon>Bacteria</taxon>
        <taxon>Bacillati</taxon>
        <taxon>Actinomycetota</taxon>
        <taxon>Actinomycetes</taxon>
        <taxon>Micrococcales</taxon>
        <taxon>Ruaniaceae</taxon>
        <taxon>Ruania</taxon>
    </lineage>
</organism>
<proteinExistence type="predicted"/>
<evidence type="ECO:0000256" key="1">
    <source>
        <dbReference type="SAM" id="MobiDB-lite"/>
    </source>
</evidence>
<evidence type="ECO:0000313" key="3">
    <source>
        <dbReference type="EMBL" id="SEE96108.1"/>
    </source>
</evidence>
<evidence type="ECO:0000313" key="4">
    <source>
        <dbReference type="Proteomes" id="UP000199220"/>
    </source>
</evidence>
<dbReference type="EMBL" id="FNTX01000002">
    <property type="protein sequence ID" value="SEE96108.1"/>
    <property type="molecule type" value="Genomic_DNA"/>
</dbReference>
<reference evidence="4" key="1">
    <citation type="submission" date="2016-10" db="EMBL/GenBank/DDBJ databases">
        <authorList>
            <person name="Varghese N."/>
            <person name="Submissions S."/>
        </authorList>
    </citation>
    <scope>NUCLEOTIDE SEQUENCE [LARGE SCALE GENOMIC DNA]</scope>
    <source>
        <strain evidence="4">DSM 21368</strain>
    </source>
</reference>
<sequence length="180" mass="19204">MSGQDAGRGGPRPTTSTDGPHRQLDQCAPAAVWGELVAATFEMDGVVEGHSQVSPPSSRAVFLTDLLKERSAETSLAPGRRPEPVHLHGVHDTSIHLVLPADRGDQLVELGWAEPHQHGDFGTEWMVYGPRNRHELEVILGLIAESIAFARGDSCLDGQRDAVQNVVLAGDHVGQDATGA</sequence>
<keyword evidence="4" id="KW-1185">Reference proteome</keyword>
<feature type="domain" description="Luciferase" evidence="2">
    <location>
        <begin position="83"/>
        <end position="145"/>
    </location>
</feature>
<dbReference type="InterPro" id="IPR040841">
    <property type="entry name" value="Luciferase_dom"/>
</dbReference>